<keyword evidence="5 9" id="KW-0560">Oxidoreductase</keyword>
<evidence type="ECO:0000256" key="8">
    <source>
        <dbReference type="PIRSR" id="PIRSR602403-1"/>
    </source>
</evidence>
<proteinExistence type="inferred from homology"/>
<dbReference type="GO" id="GO:0020037">
    <property type="term" value="F:heme binding"/>
    <property type="evidence" value="ECO:0007669"/>
    <property type="project" value="InterPro"/>
</dbReference>
<dbReference type="InterPro" id="IPR017972">
    <property type="entry name" value="Cyt_P450_CS"/>
</dbReference>
<dbReference type="Proteomes" id="UP000777438">
    <property type="component" value="Unassembled WGS sequence"/>
</dbReference>
<dbReference type="InterPro" id="IPR036396">
    <property type="entry name" value="Cyt_P450_sf"/>
</dbReference>
<keyword evidence="12" id="KW-1185">Reference proteome</keyword>
<name>A0A9P8W284_9HYPO</name>
<dbReference type="Pfam" id="PF00067">
    <property type="entry name" value="p450"/>
    <property type="match status" value="1"/>
</dbReference>
<feature type="binding site" description="axial binding residue" evidence="8">
    <location>
        <position position="477"/>
    </location>
    <ligand>
        <name>heme</name>
        <dbReference type="ChEBI" id="CHEBI:30413"/>
    </ligand>
    <ligandPart>
        <name>Fe</name>
        <dbReference type="ChEBI" id="CHEBI:18248"/>
    </ligandPart>
</feature>
<reference evidence="11 12" key="1">
    <citation type="journal article" date="2021" name="Nat. Commun.">
        <title>Genetic determinants of endophytism in the Arabidopsis root mycobiome.</title>
        <authorList>
            <person name="Mesny F."/>
            <person name="Miyauchi S."/>
            <person name="Thiergart T."/>
            <person name="Pickel B."/>
            <person name="Atanasova L."/>
            <person name="Karlsson M."/>
            <person name="Huettel B."/>
            <person name="Barry K.W."/>
            <person name="Haridas S."/>
            <person name="Chen C."/>
            <person name="Bauer D."/>
            <person name="Andreopoulos W."/>
            <person name="Pangilinan J."/>
            <person name="LaButti K."/>
            <person name="Riley R."/>
            <person name="Lipzen A."/>
            <person name="Clum A."/>
            <person name="Drula E."/>
            <person name="Henrissat B."/>
            <person name="Kohler A."/>
            <person name="Grigoriev I.V."/>
            <person name="Martin F.M."/>
            <person name="Hacquard S."/>
        </authorList>
    </citation>
    <scope>NUCLEOTIDE SEQUENCE [LARGE SCALE GENOMIC DNA]</scope>
    <source>
        <strain evidence="11 12">MPI-CAGE-CH-0241</strain>
    </source>
</reference>
<evidence type="ECO:0000256" key="5">
    <source>
        <dbReference type="ARBA" id="ARBA00023002"/>
    </source>
</evidence>
<dbReference type="PROSITE" id="PS00086">
    <property type="entry name" value="CYTOCHROME_P450"/>
    <property type="match status" value="1"/>
</dbReference>
<dbReference type="PRINTS" id="PR00465">
    <property type="entry name" value="EP450IV"/>
</dbReference>
<keyword evidence="10" id="KW-0812">Transmembrane</keyword>
<dbReference type="AlphaFoldDB" id="A0A9P8W284"/>
<keyword evidence="10" id="KW-1133">Transmembrane helix</keyword>
<dbReference type="InterPro" id="IPR002403">
    <property type="entry name" value="Cyt_P450_E_grp-IV"/>
</dbReference>
<dbReference type="Gene3D" id="1.10.630.10">
    <property type="entry name" value="Cytochrome P450"/>
    <property type="match status" value="1"/>
</dbReference>
<dbReference type="GO" id="GO:0005506">
    <property type="term" value="F:iron ion binding"/>
    <property type="evidence" value="ECO:0007669"/>
    <property type="project" value="InterPro"/>
</dbReference>
<evidence type="ECO:0000256" key="2">
    <source>
        <dbReference type="ARBA" id="ARBA00010617"/>
    </source>
</evidence>
<evidence type="ECO:0000256" key="4">
    <source>
        <dbReference type="ARBA" id="ARBA00022723"/>
    </source>
</evidence>
<protein>
    <submittedName>
        <fullName evidence="11">Cytochrome P450</fullName>
    </submittedName>
</protein>
<dbReference type="SUPFAM" id="SSF48264">
    <property type="entry name" value="Cytochrome P450"/>
    <property type="match status" value="1"/>
</dbReference>
<evidence type="ECO:0000256" key="10">
    <source>
        <dbReference type="SAM" id="Phobius"/>
    </source>
</evidence>
<comment type="similarity">
    <text evidence="2 9">Belongs to the cytochrome P450 family.</text>
</comment>
<dbReference type="EMBL" id="JAGPYM010000014">
    <property type="protein sequence ID" value="KAH6887763.1"/>
    <property type="molecule type" value="Genomic_DNA"/>
</dbReference>
<keyword evidence="6 8" id="KW-0408">Iron</keyword>
<comment type="cofactor">
    <cofactor evidence="1 8">
        <name>heme</name>
        <dbReference type="ChEBI" id="CHEBI:30413"/>
    </cofactor>
</comment>
<dbReference type="CDD" id="cd11041">
    <property type="entry name" value="CYP503A1-like"/>
    <property type="match status" value="1"/>
</dbReference>
<sequence length="540" mass="61304">MDPVLHGLLPAWPSPLGLAYAFAGCILIIIVCERFFLGVPYPKGIPLIREPEGARRFSLRTRLAYYTDCEALFREAYQNYGKKGLPVVLPGLGVRHDVIMPPSIMSWILAQPESVLSVTEAFADIDLFNWSLGTSKIVLDAWQGLLIRTDLNRVLEASCAAMNDELHVAFDEYFGTDAENWREIDLLETVRMVVAQAASRFAVGVPLCRNKDYLRNALHINHQLVLNAGLTGMAPYLLQPLVGTLVNISTFRSLRKMRKWINPLWKKRLETLQFERDDPNHDEPLDLVQMMIRYAQRERPHELDDYGLINNRIAANNMGIMHQTAYAVCNLLLNVISTDAEFDTIQVLRDETERVLGSDGSDKWTKAKISQMTRADSIARETLRRNAFSGRANFRKVMTDDFTTKDGCHIPKNTTMSFLSQPAGMDPETTQDPFKFDPFRFSRQREAAVEQGAKVPALGLVSTSPDFMPFGHGKHACPGRFLIDFELKMIMAYVLRHYDIKFPDEYKGERPANFWMAEASLPPSGVKIMVKRRRNGKSQQ</sequence>
<dbReference type="PANTHER" id="PTHR46206:SF1">
    <property type="entry name" value="P450, PUTATIVE (EUROFUNG)-RELATED"/>
    <property type="match status" value="1"/>
</dbReference>
<dbReference type="GO" id="GO:0016705">
    <property type="term" value="F:oxidoreductase activity, acting on paired donors, with incorporation or reduction of molecular oxygen"/>
    <property type="evidence" value="ECO:0007669"/>
    <property type="project" value="InterPro"/>
</dbReference>
<evidence type="ECO:0000256" key="6">
    <source>
        <dbReference type="ARBA" id="ARBA00023004"/>
    </source>
</evidence>
<evidence type="ECO:0000256" key="9">
    <source>
        <dbReference type="RuleBase" id="RU000461"/>
    </source>
</evidence>
<organism evidence="11 12">
    <name type="scientific">Thelonectria olida</name>
    <dbReference type="NCBI Taxonomy" id="1576542"/>
    <lineage>
        <taxon>Eukaryota</taxon>
        <taxon>Fungi</taxon>
        <taxon>Dikarya</taxon>
        <taxon>Ascomycota</taxon>
        <taxon>Pezizomycotina</taxon>
        <taxon>Sordariomycetes</taxon>
        <taxon>Hypocreomycetidae</taxon>
        <taxon>Hypocreales</taxon>
        <taxon>Nectriaceae</taxon>
        <taxon>Thelonectria</taxon>
    </lineage>
</organism>
<keyword evidence="4 8" id="KW-0479">Metal-binding</keyword>
<accession>A0A9P8W284</accession>
<evidence type="ECO:0000256" key="3">
    <source>
        <dbReference type="ARBA" id="ARBA00022617"/>
    </source>
</evidence>
<feature type="transmembrane region" description="Helical" evidence="10">
    <location>
        <begin position="20"/>
        <end position="39"/>
    </location>
</feature>
<evidence type="ECO:0000313" key="12">
    <source>
        <dbReference type="Proteomes" id="UP000777438"/>
    </source>
</evidence>
<dbReference type="GO" id="GO:0004497">
    <property type="term" value="F:monooxygenase activity"/>
    <property type="evidence" value="ECO:0007669"/>
    <property type="project" value="UniProtKB-KW"/>
</dbReference>
<evidence type="ECO:0000313" key="11">
    <source>
        <dbReference type="EMBL" id="KAH6887763.1"/>
    </source>
</evidence>
<comment type="caution">
    <text evidence="11">The sequence shown here is derived from an EMBL/GenBank/DDBJ whole genome shotgun (WGS) entry which is preliminary data.</text>
</comment>
<evidence type="ECO:0000256" key="1">
    <source>
        <dbReference type="ARBA" id="ARBA00001971"/>
    </source>
</evidence>
<dbReference type="OrthoDB" id="1844152at2759"/>
<keyword evidence="10" id="KW-0472">Membrane</keyword>
<evidence type="ECO:0000256" key="7">
    <source>
        <dbReference type="ARBA" id="ARBA00023033"/>
    </source>
</evidence>
<dbReference type="PANTHER" id="PTHR46206">
    <property type="entry name" value="CYTOCHROME P450"/>
    <property type="match status" value="1"/>
</dbReference>
<gene>
    <name evidence="11" type="ORF">B0T10DRAFT_442842</name>
</gene>
<dbReference type="InterPro" id="IPR001128">
    <property type="entry name" value="Cyt_P450"/>
</dbReference>
<keyword evidence="3 8" id="KW-0349">Heme</keyword>
<keyword evidence="7 9" id="KW-0503">Monooxygenase</keyword>